<dbReference type="AlphaFoldDB" id="A0A6G7J9B0"/>
<evidence type="ECO:0000259" key="2">
    <source>
        <dbReference type="Pfam" id="PF19783"/>
    </source>
</evidence>
<dbReference type="EMBL" id="CP049616">
    <property type="protein sequence ID" value="QII47148.1"/>
    <property type="molecule type" value="Genomic_DNA"/>
</dbReference>
<keyword evidence="4" id="KW-1185">Reference proteome</keyword>
<name>A0A6G7J9B0_9FLAO</name>
<feature type="signal peptide" evidence="1">
    <location>
        <begin position="1"/>
        <end position="27"/>
    </location>
</feature>
<dbReference type="KEGG" id="mut:GVT53_11680"/>
<gene>
    <name evidence="3" type="ORF">GVT53_11680</name>
</gene>
<feature type="chain" id="PRO_5026019037" description="DUF6268 domain-containing protein" evidence="1">
    <location>
        <begin position="28"/>
        <end position="298"/>
    </location>
</feature>
<proteinExistence type="predicted"/>
<dbReference type="Pfam" id="PF19783">
    <property type="entry name" value="DUF6268"/>
    <property type="match status" value="1"/>
</dbReference>
<keyword evidence="1" id="KW-0732">Signal</keyword>
<feature type="domain" description="DUF6268" evidence="2">
    <location>
        <begin position="47"/>
        <end position="295"/>
    </location>
</feature>
<reference evidence="3 4" key="1">
    <citation type="submission" date="2020-02" db="EMBL/GenBank/DDBJ databases">
        <title>Complete genome of Muricauda sp. 501str8.</title>
        <authorList>
            <person name="Dong B."/>
            <person name="Zhu S."/>
            <person name="Yang J."/>
            <person name="Chen J."/>
        </authorList>
    </citation>
    <scope>NUCLEOTIDE SEQUENCE [LARGE SCALE GENOMIC DNA]</scope>
    <source>
        <strain evidence="3 4">501str8</strain>
    </source>
</reference>
<evidence type="ECO:0000313" key="3">
    <source>
        <dbReference type="EMBL" id="QII47148.1"/>
    </source>
</evidence>
<sequence length="298" mass="34352">MKKSRHHTAIWKCIAFVVILCSQGLVAQSTDIFRLEYLNIPENESGVKTQRYKALLNIPIKLNEKDEYLAIGGEYNRFDMGYTADLPFDKKEMIRFHIIDFNLGLIKKWNEDWNLVTILTPRIASNLLDGIIMDDFFMNASAAFWKEKPKADKPFRIVLGLTYNSTAGVPVPLPLVHYYRRFHPDWSFVIGVPKSNLKYHLDKKHSFELASFLDGYFMNLQNDIILDNGLVASRISFNALVGSLGYQYNVTDNISFFAIAGTTLYQEGKLRNKEKGEVFLFNKDPNFYIRTGFKIGIF</sequence>
<dbReference type="Proteomes" id="UP000502928">
    <property type="component" value="Chromosome"/>
</dbReference>
<evidence type="ECO:0000256" key="1">
    <source>
        <dbReference type="SAM" id="SignalP"/>
    </source>
</evidence>
<accession>A0A6G7J9B0</accession>
<evidence type="ECO:0000313" key="4">
    <source>
        <dbReference type="Proteomes" id="UP000502928"/>
    </source>
</evidence>
<protein>
    <recommendedName>
        <fullName evidence="2">DUF6268 domain-containing protein</fullName>
    </recommendedName>
</protein>
<dbReference type="InterPro" id="IPR046235">
    <property type="entry name" value="DUF6268"/>
</dbReference>
<organism evidence="3 4">
    <name type="scientific">Flagellimonas oceani</name>
    <dbReference type="NCBI Taxonomy" id="2698672"/>
    <lineage>
        <taxon>Bacteria</taxon>
        <taxon>Pseudomonadati</taxon>
        <taxon>Bacteroidota</taxon>
        <taxon>Flavobacteriia</taxon>
        <taxon>Flavobacteriales</taxon>
        <taxon>Flavobacteriaceae</taxon>
        <taxon>Flagellimonas</taxon>
    </lineage>
</organism>